<sequence length="269" mass="31220">MDQVIDVVGAPLKIDRRAFIAKLGGSAAVLTMAPELLAEELEDEMLRELDKPIQQKTPMQEESEERTNRRGTGRIFTDTKELAPMPDKPTFMDFYKARFSPGRHGLQSATNALETGQPERTIFACLVHDTVQNLVRSDHGYWGAQLFGPYVDERISWGIRYHQALRFFPDDEVGYAYPEMYNRIFGKDYQVEDYIQRDYEMVRKHKWYMESRLITVNDQYGFVPGYEPSLDPFTDIIGRQFKQPKEGLGQDNSPSAHMWRTLQNPERPL</sequence>
<evidence type="ECO:0008006" key="3">
    <source>
        <dbReference type="Google" id="ProtNLM"/>
    </source>
</evidence>
<feature type="region of interest" description="Disordered" evidence="1">
    <location>
        <begin position="244"/>
        <end position="269"/>
    </location>
</feature>
<feature type="region of interest" description="Disordered" evidence="1">
    <location>
        <begin position="51"/>
        <end position="71"/>
    </location>
</feature>
<evidence type="ECO:0000256" key="1">
    <source>
        <dbReference type="SAM" id="MobiDB-lite"/>
    </source>
</evidence>
<reference evidence="2" key="1">
    <citation type="submission" date="2018-05" db="EMBL/GenBank/DDBJ databases">
        <authorList>
            <person name="Lanie J.A."/>
            <person name="Ng W.-L."/>
            <person name="Kazmierczak K.M."/>
            <person name="Andrzejewski T.M."/>
            <person name="Davidsen T.M."/>
            <person name="Wayne K.J."/>
            <person name="Tettelin H."/>
            <person name="Glass J.I."/>
            <person name="Rusch D."/>
            <person name="Podicherti R."/>
            <person name="Tsui H.-C.T."/>
            <person name="Winkler M.E."/>
        </authorList>
    </citation>
    <scope>NUCLEOTIDE SEQUENCE</scope>
</reference>
<dbReference type="Gene3D" id="1.10.3210.10">
    <property type="entry name" value="Hypothetical protein af1432"/>
    <property type="match status" value="1"/>
</dbReference>
<gene>
    <name evidence="2" type="ORF">METZ01_LOCUS212956</name>
</gene>
<organism evidence="2">
    <name type="scientific">marine metagenome</name>
    <dbReference type="NCBI Taxonomy" id="408172"/>
    <lineage>
        <taxon>unclassified sequences</taxon>
        <taxon>metagenomes</taxon>
        <taxon>ecological metagenomes</taxon>
    </lineage>
</organism>
<accession>A0A382FBT2</accession>
<proteinExistence type="predicted"/>
<dbReference type="AlphaFoldDB" id="A0A382FBT2"/>
<dbReference type="EMBL" id="UINC01048946">
    <property type="protein sequence ID" value="SVB60102.1"/>
    <property type="molecule type" value="Genomic_DNA"/>
</dbReference>
<name>A0A382FBT2_9ZZZZ</name>
<protein>
    <recommendedName>
        <fullName evidence="3">HD domain-containing protein</fullName>
    </recommendedName>
</protein>
<evidence type="ECO:0000313" key="2">
    <source>
        <dbReference type="EMBL" id="SVB60102.1"/>
    </source>
</evidence>